<reference evidence="1" key="1">
    <citation type="submission" date="2020-02" db="EMBL/GenBank/DDBJ databases">
        <authorList>
            <person name="Palmer J.M."/>
        </authorList>
    </citation>
    <scope>NUCLEOTIDE SEQUENCE</scope>
    <source>
        <strain evidence="1">EPUS1.4</strain>
        <tissue evidence="1">Thallus</tissue>
    </source>
</reference>
<dbReference type="EMBL" id="JAACFV010000021">
    <property type="protein sequence ID" value="KAF7511303.1"/>
    <property type="molecule type" value="Genomic_DNA"/>
</dbReference>
<comment type="caution">
    <text evidence="1">The sequence shown here is derived from an EMBL/GenBank/DDBJ whole genome shotgun (WGS) entry which is preliminary data.</text>
</comment>
<keyword evidence="2" id="KW-1185">Reference proteome</keyword>
<name>A0A8H7E7Q8_9EURO</name>
<dbReference type="Proteomes" id="UP000606974">
    <property type="component" value="Unassembled WGS sequence"/>
</dbReference>
<sequence>MYFLSLPVGPACPRDGTPLKVELPWSNIMEMCVGRIQGGRGKPVLAAVIKHHDAVVSLVHLSSR</sequence>
<protein>
    <submittedName>
        <fullName evidence="1">Uncharacterized protein</fullName>
    </submittedName>
</protein>
<gene>
    <name evidence="1" type="ORF">GJ744_004868</name>
</gene>
<dbReference type="AlphaFoldDB" id="A0A8H7E7Q8"/>
<evidence type="ECO:0000313" key="2">
    <source>
        <dbReference type="Proteomes" id="UP000606974"/>
    </source>
</evidence>
<evidence type="ECO:0000313" key="1">
    <source>
        <dbReference type="EMBL" id="KAF7511303.1"/>
    </source>
</evidence>
<organism evidence="1 2">
    <name type="scientific">Endocarpon pusillum</name>
    <dbReference type="NCBI Taxonomy" id="364733"/>
    <lineage>
        <taxon>Eukaryota</taxon>
        <taxon>Fungi</taxon>
        <taxon>Dikarya</taxon>
        <taxon>Ascomycota</taxon>
        <taxon>Pezizomycotina</taxon>
        <taxon>Eurotiomycetes</taxon>
        <taxon>Chaetothyriomycetidae</taxon>
        <taxon>Verrucariales</taxon>
        <taxon>Verrucariaceae</taxon>
        <taxon>Endocarpon</taxon>
    </lineage>
</organism>
<proteinExistence type="predicted"/>
<accession>A0A8H7E7Q8</accession>